<keyword evidence="1" id="KW-0677">Repeat</keyword>
<feature type="repeat" description="TPR" evidence="3">
    <location>
        <begin position="144"/>
        <end position="177"/>
    </location>
</feature>
<feature type="repeat" description="TPR" evidence="3">
    <location>
        <begin position="185"/>
        <end position="218"/>
    </location>
</feature>
<organism evidence="4 5">
    <name type="scientific">Trichoplax adhaerens</name>
    <name type="common">Trichoplax reptans</name>
    <dbReference type="NCBI Taxonomy" id="10228"/>
    <lineage>
        <taxon>Eukaryota</taxon>
        <taxon>Metazoa</taxon>
        <taxon>Placozoa</taxon>
        <taxon>Uniplacotomia</taxon>
        <taxon>Trichoplacea</taxon>
        <taxon>Trichoplacidae</taxon>
        <taxon>Trichoplax</taxon>
    </lineage>
</organism>
<evidence type="ECO:0000256" key="1">
    <source>
        <dbReference type="ARBA" id="ARBA00022737"/>
    </source>
</evidence>
<dbReference type="SUPFAM" id="SSF48452">
    <property type="entry name" value="TPR-like"/>
    <property type="match status" value="1"/>
</dbReference>
<name>B3S967_TRIAD</name>
<reference evidence="4 5" key="1">
    <citation type="journal article" date="2008" name="Nature">
        <title>The Trichoplax genome and the nature of placozoans.</title>
        <authorList>
            <person name="Srivastava M."/>
            <person name="Begovic E."/>
            <person name="Chapman J."/>
            <person name="Putnam N.H."/>
            <person name="Hellsten U."/>
            <person name="Kawashima T."/>
            <person name="Kuo A."/>
            <person name="Mitros T."/>
            <person name="Salamov A."/>
            <person name="Carpenter M.L."/>
            <person name="Signorovitch A.Y."/>
            <person name="Moreno M.A."/>
            <person name="Kamm K."/>
            <person name="Grimwood J."/>
            <person name="Schmutz J."/>
            <person name="Shapiro H."/>
            <person name="Grigoriev I.V."/>
            <person name="Buss L.W."/>
            <person name="Schierwater B."/>
            <person name="Dellaporta S.L."/>
            <person name="Rokhsar D.S."/>
        </authorList>
    </citation>
    <scope>NUCLEOTIDE SEQUENCE [LARGE SCALE GENOMIC DNA]</scope>
    <source>
        <strain evidence="4 5">Grell-BS-1999</strain>
    </source>
</reference>
<gene>
    <name evidence="4" type="ORF">TRIADDRAFT_60716</name>
</gene>
<keyword evidence="5" id="KW-1185">Reference proteome</keyword>
<dbReference type="Gene3D" id="1.25.40.10">
    <property type="entry name" value="Tetratricopeptide repeat domain"/>
    <property type="match status" value="2"/>
</dbReference>
<dbReference type="SMART" id="SM00028">
    <property type="entry name" value="TPR"/>
    <property type="match status" value="5"/>
</dbReference>
<dbReference type="Pfam" id="PF13176">
    <property type="entry name" value="TPR_7"/>
    <property type="match status" value="1"/>
</dbReference>
<dbReference type="InterPro" id="IPR019734">
    <property type="entry name" value="TPR_rpt"/>
</dbReference>
<keyword evidence="2 3" id="KW-0802">TPR repeat</keyword>
<evidence type="ECO:0000313" key="4">
    <source>
        <dbReference type="EMBL" id="EDV20751.1"/>
    </source>
</evidence>
<protein>
    <submittedName>
        <fullName evidence="4">Uncharacterized protein</fullName>
    </submittedName>
</protein>
<proteinExistence type="predicted"/>
<dbReference type="AlphaFoldDB" id="B3S967"/>
<sequence>MPKRGRVSTKFRAKVNTLMRQAANAGDHEKYQKKIDCYDKILTMIDEDTSRDPSLADLLCQIYQNMAIVYQDGQDYSQALHYCDLAEQAIQNTEYDTRIPDVWETRGCVYHEQKAYSQAVEALHKSLQLKMQIFEYCEHHIELVPTYERLGDSYQDLGKTDEALKFFQKELDALVNNDTDPSEIATTYNKIAYSLQEEERYEEALAVLQNALEIEQEIFQHDDEGLRRTYQNMTHLYIKLGRQQEADKMLNQCIDLE</sequence>
<dbReference type="CTD" id="6757905"/>
<dbReference type="RefSeq" id="XP_002116692.1">
    <property type="nucleotide sequence ID" value="XM_002116656.1"/>
</dbReference>
<dbReference type="PROSITE" id="PS50005">
    <property type="entry name" value="TPR"/>
    <property type="match status" value="3"/>
</dbReference>
<evidence type="ECO:0000256" key="3">
    <source>
        <dbReference type="PROSITE-ProRule" id="PRU00339"/>
    </source>
</evidence>
<accession>B3S967</accession>
<feature type="repeat" description="TPR" evidence="3">
    <location>
        <begin position="100"/>
        <end position="133"/>
    </location>
</feature>
<dbReference type="InParanoid" id="B3S967"/>
<dbReference type="GeneID" id="6757905"/>
<dbReference type="Proteomes" id="UP000009022">
    <property type="component" value="Unassembled WGS sequence"/>
</dbReference>
<dbReference type="PhylomeDB" id="B3S967"/>
<dbReference type="Pfam" id="PF13424">
    <property type="entry name" value="TPR_12"/>
    <property type="match status" value="1"/>
</dbReference>
<dbReference type="KEGG" id="tad:TRIADDRAFT_60716"/>
<dbReference type="PANTHER" id="PTHR45641:SF1">
    <property type="entry name" value="AAA+ ATPASE DOMAIN-CONTAINING PROTEIN"/>
    <property type="match status" value="1"/>
</dbReference>
<dbReference type="InterPro" id="IPR011990">
    <property type="entry name" value="TPR-like_helical_dom_sf"/>
</dbReference>
<evidence type="ECO:0000256" key="2">
    <source>
        <dbReference type="ARBA" id="ARBA00022803"/>
    </source>
</evidence>
<evidence type="ECO:0000313" key="5">
    <source>
        <dbReference type="Proteomes" id="UP000009022"/>
    </source>
</evidence>
<dbReference type="HOGENOM" id="CLU_1083080_0_0_1"/>
<dbReference type="PANTHER" id="PTHR45641">
    <property type="entry name" value="TETRATRICOPEPTIDE REPEAT PROTEIN (AFU_ORTHOLOGUE AFUA_6G03870)"/>
    <property type="match status" value="1"/>
</dbReference>
<dbReference type="EMBL" id="DS985257">
    <property type="protein sequence ID" value="EDV20751.1"/>
    <property type="molecule type" value="Genomic_DNA"/>
</dbReference>